<dbReference type="GO" id="GO:0004519">
    <property type="term" value="F:endonuclease activity"/>
    <property type="evidence" value="ECO:0007669"/>
    <property type="project" value="UniProtKB-KW"/>
</dbReference>
<evidence type="ECO:0000313" key="5">
    <source>
        <dbReference type="Proteomes" id="UP000198582"/>
    </source>
</evidence>
<dbReference type="GO" id="GO:0003676">
    <property type="term" value="F:nucleic acid binding"/>
    <property type="evidence" value="ECO:0007669"/>
    <property type="project" value="InterPro"/>
</dbReference>
<dbReference type="Proteomes" id="UP000198582">
    <property type="component" value="Unassembled WGS sequence"/>
</dbReference>
<evidence type="ECO:0000259" key="3">
    <source>
        <dbReference type="SMART" id="SM00507"/>
    </source>
</evidence>
<feature type="compositionally biased region" description="Basic and acidic residues" evidence="2">
    <location>
        <begin position="233"/>
        <end position="250"/>
    </location>
</feature>
<gene>
    <name evidence="4" type="ORF">SAMN04489732_114128</name>
</gene>
<dbReference type="CDD" id="cd00085">
    <property type="entry name" value="HNHc"/>
    <property type="match status" value="1"/>
</dbReference>
<dbReference type="STRING" id="394193.SAMN04489732_114128"/>
<sequence>MWVTTIRSIRQYSDGVSTTTDTHEVWQLSDTELTTFLLACEEELRRDHAEMLGLVNEVERRGLGRALGFKDTAAMLRETLRVSGREAATRVAHAHATRPSSSPTGAPQPASLAATGQALLEGVINREHLQTIVNLFATCPAAIGPGNRAADEATLISLARQAAPEALRTAGRRLLAYWGDYATPPDDRQRRELRPSRRLTITHRPDGSARFAGELDPDATAVLDGLLGPLAKPRRDPDTEGPDPRSAAERRGDALADILELAARCDDLAVQGGERAVMIVTVTLAELEGRLTDTLSTTPGGLDALRRQACEAKVVPAVFGAEGQPLHLGRTTRLATPSQRHALALRDKGCAHPGCDRSPKWCIVHHVIPWSEGGPTDLPNLVLLCPAHHRIVHHSAWTIRMRNGIPEFLPPPWLDPDRTPRRNHVHDAVPPRHRQTRRRRFHYGRTAAASCRKTVRVQ</sequence>
<dbReference type="Pfam" id="PF02720">
    <property type="entry name" value="DUF222"/>
    <property type="match status" value="1"/>
</dbReference>
<comment type="similarity">
    <text evidence="1">Belongs to the Rv1128c/1148c/1588c/1702c/1945/3466 family.</text>
</comment>
<dbReference type="Gene3D" id="1.10.30.50">
    <property type="match status" value="1"/>
</dbReference>
<dbReference type="OrthoDB" id="3656171at2"/>
<dbReference type="Pfam" id="PF01844">
    <property type="entry name" value="HNH"/>
    <property type="match status" value="1"/>
</dbReference>
<evidence type="ECO:0000313" key="4">
    <source>
        <dbReference type="EMBL" id="SEP50407.1"/>
    </source>
</evidence>
<keyword evidence="4" id="KW-0255">Endonuclease</keyword>
<keyword evidence="5" id="KW-1185">Reference proteome</keyword>
<reference evidence="5" key="1">
    <citation type="submission" date="2016-10" db="EMBL/GenBank/DDBJ databases">
        <authorList>
            <person name="Varghese N."/>
            <person name="Submissions S."/>
        </authorList>
    </citation>
    <scope>NUCLEOTIDE SEQUENCE [LARGE SCALE GENOMIC DNA]</scope>
    <source>
        <strain evidence="5">DSM 44993</strain>
    </source>
</reference>
<name>A0A1H8YE68_9PSEU</name>
<feature type="region of interest" description="Disordered" evidence="2">
    <location>
        <begin position="228"/>
        <end position="250"/>
    </location>
</feature>
<dbReference type="EMBL" id="FOEF01000014">
    <property type="protein sequence ID" value="SEP50407.1"/>
    <property type="molecule type" value="Genomic_DNA"/>
</dbReference>
<dbReference type="InterPro" id="IPR003615">
    <property type="entry name" value="HNH_nuc"/>
</dbReference>
<feature type="domain" description="HNH nuclease" evidence="3">
    <location>
        <begin position="338"/>
        <end position="390"/>
    </location>
</feature>
<proteinExistence type="inferred from homology"/>
<dbReference type="InterPro" id="IPR002711">
    <property type="entry name" value="HNH"/>
</dbReference>
<keyword evidence="4" id="KW-0540">Nuclease</keyword>
<protein>
    <submittedName>
        <fullName evidence="4">HNH endonuclease</fullName>
    </submittedName>
</protein>
<accession>A0A1H8YE68</accession>
<dbReference type="RefSeq" id="WP_091622275.1">
    <property type="nucleotide sequence ID" value="NZ_FOEF01000014.1"/>
</dbReference>
<keyword evidence="4" id="KW-0378">Hydrolase</keyword>
<evidence type="ECO:0000256" key="1">
    <source>
        <dbReference type="ARBA" id="ARBA00023450"/>
    </source>
</evidence>
<dbReference type="SMART" id="SM00507">
    <property type="entry name" value="HNHc"/>
    <property type="match status" value="1"/>
</dbReference>
<dbReference type="AlphaFoldDB" id="A0A1H8YE68"/>
<dbReference type="InterPro" id="IPR003870">
    <property type="entry name" value="DUF222"/>
</dbReference>
<dbReference type="GO" id="GO:0008270">
    <property type="term" value="F:zinc ion binding"/>
    <property type="evidence" value="ECO:0007669"/>
    <property type="project" value="InterPro"/>
</dbReference>
<organism evidence="4 5">
    <name type="scientific">Amycolatopsis saalfeldensis</name>
    <dbReference type="NCBI Taxonomy" id="394193"/>
    <lineage>
        <taxon>Bacteria</taxon>
        <taxon>Bacillati</taxon>
        <taxon>Actinomycetota</taxon>
        <taxon>Actinomycetes</taxon>
        <taxon>Pseudonocardiales</taxon>
        <taxon>Pseudonocardiaceae</taxon>
        <taxon>Amycolatopsis</taxon>
    </lineage>
</organism>
<evidence type="ECO:0000256" key="2">
    <source>
        <dbReference type="SAM" id="MobiDB-lite"/>
    </source>
</evidence>